<feature type="region of interest" description="Disordered" evidence="1">
    <location>
        <begin position="68"/>
        <end position="91"/>
    </location>
</feature>
<name>A0A7D4P3Y4_9GAMM</name>
<protein>
    <submittedName>
        <fullName evidence="2">Inovirus-type Gp2 protein</fullName>
    </submittedName>
</protein>
<feature type="compositionally biased region" description="Polar residues" evidence="1">
    <location>
        <begin position="69"/>
        <end position="86"/>
    </location>
</feature>
<dbReference type="AlphaFoldDB" id="A0A7D4P3Y4"/>
<evidence type="ECO:0000256" key="1">
    <source>
        <dbReference type="SAM" id="MobiDB-lite"/>
    </source>
</evidence>
<evidence type="ECO:0000313" key="3">
    <source>
        <dbReference type="Proteomes" id="UP000504724"/>
    </source>
</evidence>
<dbReference type="RefSeq" id="WP_173284133.1">
    <property type="nucleotide sequence ID" value="NZ_CP054020.1"/>
</dbReference>
<proteinExistence type="predicted"/>
<accession>A0A7D4P3Y4</accession>
<dbReference type="Proteomes" id="UP000504724">
    <property type="component" value="Chromosome"/>
</dbReference>
<feature type="region of interest" description="Disordered" evidence="1">
    <location>
        <begin position="294"/>
        <end position="323"/>
    </location>
</feature>
<dbReference type="EMBL" id="CP054020">
    <property type="protein sequence ID" value="QKI88535.1"/>
    <property type="molecule type" value="Genomic_DNA"/>
</dbReference>
<keyword evidence="3" id="KW-1185">Reference proteome</keyword>
<dbReference type="KEGG" id="txa:HQN79_02570"/>
<evidence type="ECO:0000313" key="2">
    <source>
        <dbReference type="EMBL" id="QKI88535.1"/>
    </source>
</evidence>
<reference evidence="2 3" key="1">
    <citation type="submission" date="2020-05" db="EMBL/GenBank/DDBJ databases">
        <title>Thiomicrorhabdus sediminis sp.nov. and Thiomicrorhabdus xiamenensis sp.nov., novel sulfur-oxidizing bacteria isolated from coastal sediment.</title>
        <authorList>
            <person name="Liu X."/>
        </authorList>
    </citation>
    <scope>NUCLEOTIDE SEQUENCE [LARGE SCALE GENOMIC DNA]</scope>
    <source>
        <strain evidence="2 3">G2</strain>
    </source>
</reference>
<sequence>MTRAHFIGGRDFNQFGGTLNFGALGFSDFVAATLFHETRSTNWVTQTGTKLTKKLSIEKSGFDTKHTNGFDTRGFDTQNSAQTRTSGAFPKAPDVKNKGSLIISPICNHPTKRKSRKKLTNRKKQTDETHFEHNGVFFEVITRSKSGKTKYSIYTEIMTRIIEQFDAAFSLHGRIFVQHIILSTAYYTSDNKMMTGFRKSLVQLLERKFGAKNTAYIWVREVENVKKQHYHVFVAVDGQKVWFKETMAATVKPIVKRSSYFTNVTLAGFHQVDDKASFNEMIYHSSYLAKTRGKGFRPAQSKDYGTSRLKPQGPCRQASLKGT</sequence>
<gene>
    <name evidence="2" type="ORF">HQN79_02570</name>
</gene>
<organism evidence="2 3">
    <name type="scientific">Thiomicrorhabdus xiamenensis</name>
    <dbReference type="NCBI Taxonomy" id="2739063"/>
    <lineage>
        <taxon>Bacteria</taxon>
        <taxon>Pseudomonadati</taxon>
        <taxon>Pseudomonadota</taxon>
        <taxon>Gammaproteobacteria</taxon>
        <taxon>Thiotrichales</taxon>
        <taxon>Piscirickettsiaceae</taxon>
        <taxon>Thiomicrorhabdus</taxon>
    </lineage>
</organism>